<keyword evidence="5" id="KW-0408">Iron</keyword>
<evidence type="ECO:0000256" key="5">
    <source>
        <dbReference type="ARBA" id="ARBA00023004"/>
    </source>
</evidence>
<proteinExistence type="inferred from homology"/>
<evidence type="ECO:0000313" key="10">
    <source>
        <dbReference type="EMBL" id="NFV80441.1"/>
    </source>
</evidence>
<evidence type="ECO:0000256" key="6">
    <source>
        <dbReference type="ARBA" id="ARBA00023014"/>
    </source>
</evidence>
<dbReference type="Proteomes" id="UP000480684">
    <property type="component" value="Unassembled WGS sequence"/>
</dbReference>
<keyword evidence="2" id="KW-0001">2Fe-2S</keyword>
<dbReference type="RefSeq" id="WP_163678722.1">
    <property type="nucleotide sequence ID" value="NZ_JAAIYP010000037.1"/>
</dbReference>
<dbReference type="InterPro" id="IPR041854">
    <property type="entry name" value="BFD-like_2Fe2S-bd_dom_sf"/>
</dbReference>
<dbReference type="EMBL" id="JAAIYP010000037">
    <property type="protein sequence ID" value="NFV80441.1"/>
    <property type="molecule type" value="Genomic_DNA"/>
</dbReference>
<dbReference type="InterPro" id="IPR007419">
    <property type="entry name" value="BFD-like_2Fe2S-bd_dom"/>
</dbReference>
<gene>
    <name evidence="10" type="ORF">G4223_10000</name>
</gene>
<dbReference type="InterPro" id="IPR052371">
    <property type="entry name" value="BFD-associated_ferredoxin"/>
</dbReference>
<keyword evidence="3" id="KW-0479">Metal-binding</keyword>
<evidence type="ECO:0000256" key="1">
    <source>
        <dbReference type="ARBA" id="ARBA00022448"/>
    </source>
</evidence>
<organism evidence="10 11">
    <name type="scientific">Magnetospirillum aberrantis SpK</name>
    <dbReference type="NCBI Taxonomy" id="908842"/>
    <lineage>
        <taxon>Bacteria</taxon>
        <taxon>Pseudomonadati</taxon>
        <taxon>Pseudomonadota</taxon>
        <taxon>Alphaproteobacteria</taxon>
        <taxon>Rhodospirillales</taxon>
        <taxon>Rhodospirillaceae</taxon>
        <taxon>Magnetospirillum</taxon>
    </lineage>
</organism>
<accession>A0A7C9QUF8</accession>
<keyword evidence="6" id="KW-0411">Iron-sulfur</keyword>
<dbReference type="PANTHER" id="PTHR37424">
    <property type="entry name" value="BACTERIOFERRITIN-ASSOCIATED FERREDOXIN"/>
    <property type="match status" value="1"/>
</dbReference>
<keyword evidence="4" id="KW-0249">Electron transport</keyword>
<sequence length="73" mass="7640">MYVCLCHGLNDRQVRAAIDEGQAGSAAEVYRHYSCKPQCGKCVSTVHDMVRAAQSPATTGCGRCGDACACEGA</sequence>
<dbReference type="AlphaFoldDB" id="A0A7C9QUF8"/>
<name>A0A7C9QUF8_9PROT</name>
<keyword evidence="1" id="KW-0813">Transport</keyword>
<dbReference type="GO" id="GO:0046872">
    <property type="term" value="F:metal ion binding"/>
    <property type="evidence" value="ECO:0007669"/>
    <property type="project" value="UniProtKB-KW"/>
</dbReference>
<feature type="domain" description="BFD-like [2Fe-2S]-binding" evidence="9">
    <location>
        <begin position="2"/>
        <end position="50"/>
    </location>
</feature>
<protein>
    <recommendedName>
        <fullName evidence="7">Bacterioferritin-associated ferredoxin</fullName>
    </recommendedName>
</protein>
<evidence type="ECO:0000256" key="7">
    <source>
        <dbReference type="ARBA" id="ARBA00039386"/>
    </source>
</evidence>
<evidence type="ECO:0000256" key="3">
    <source>
        <dbReference type="ARBA" id="ARBA00022723"/>
    </source>
</evidence>
<dbReference type="Pfam" id="PF04324">
    <property type="entry name" value="Fer2_BFD"/>
    <property type="match status" value="1"/>
</dbReference>
<evidence type="ECO:0000259" key="9">
    <source>
        <dbReference type="Pfam" id="PF04324"/>
    </source>
</evidence>
<keyword evidence="11" id="KW-1185">Reference proteome</keyword>
<evidence type="ECO:0000313" key="11">
    <source>
        <dbReference type="Proteomes" id="UP000480684"/>
    </source>
</evidence>
<evidence type="ECO:0000256" key="2">
    <source>
        <dbReference type="ARBA" id="ARBA00022714"/>
    </source>
</evidence>
<evidence type="ECO:0000256" key="8">
    <source>
        <dbReference type="ARBA" id="ARBA00046332"/>
    </source>
</evidence>
<comment type="similarity">
    <text evidence="8">Belongs to the Bfd family.</text>
</comment>
<reference evidence="10 11" key="1">
    <citation type="submission" date="2020-02" db="EMBL/GenBank/DDBJ databases">
        <authorList>
            <person name="Dziuba M."/>
            <person name="Kuznetsov B."/>
            <person name="Mardanov A."/>
            <person name="Ravin N."/>
            <person name="Grouzdev D."/>
        </authorList>
    </citation>
    <scope>NUCLEOTIDE SEQUENCE [LARGE SCALE GENOMIC DNA]</scope>
    <source>
        <strain evidence="10 11">SpK</strain>
    </source>
</reference>
<dbReference type="PANTHER" id="PTHR37424:SF1">
    <property type="entry name" value="BACTERIOFERRITIN-ASSOCIATED FERREDOXIN"/>
    <property type="match status" value="1"/>
</dbReference>
<dbReference type="Gene3D" id="1.10.10.1100">
    <property type="entry name" value="BFD-like [2Fe-2S]-binding domain"/>
    <property type="match status" value="1"/>
</dbReference>
<dbReference type="GO" id="GO:0051537">
    <property type="term" value="F:2 iron, 2 sulfur cluster binding"/>
    <property type="evidence" value="ECO:0007669"/>
    <property type="project" value="UniProtKB-KW"/>
</dbReference>
<comment type="caution">
    <text evidence="10">The sequence shown here is derived from an EMBL/GenBank/DDBJ whole genome shotgun (WGS) entry which is preliminary data.</text>
</comment>
<evidence type="ECO:0000256" key="4">
    <source>
        <dbReference type="ARBA" id="ARBA00022982"/>
    </source>
</evidence>